<evidence type="ECO:0008006" key="3">
    <source>
        <dbReference type="Google" id="ProtNLM"/>
    </source>
</evidence>
<name>A0ABY3PKK4_9CYAN</name>
<reference evidence="1 2" key="1">
    <citation type="journal article" date="2021" name="Genome Biol. Evol.">
        <title>Complete Genome Sequencing of a Novel Gloeobacter Species from a Waterfall Cave in Mexico.</title>
        <authorList>
            <person name="Saw J.H."/>
            <person name="Cardona T."/>
            <person name="Montejano G."/>
        </authorList>
    </citation>
    <scope>NUCLEOTIDE SEQUENCE [LARGE SCALE GENOMIC DNA]</scope>
    <source>
        <strain evidence="1">MG652769</strain>
    </source>
</reference>
<dbReference type="RefSeq" id="WP_230841232.1">
    <property type="nucleotide sequence ID" value="NZ_CP063845.1"/>
</dbReference>
<accession>A0ABY3PKK4</accession>
<evidence type="ECO:0000313" key="2">
    <source>
        <dbReference type="Proteomes" id="UP001054846"/>
    </source>
</evidence>
<proteinExistence type="predicted"/>
<keyword evidence="2" id="KW-1185">Reference proteome</keyword>
<organism evidence="1 2">
    <name type="scientific">Gloeobacter morelensis MG652769</name>
    <dbReference type="NCBI Taxonomy" id="2781736"/>
    <lineage>
        <taxon>Bacteria</taxon>
        <taxon>Bacillati</taxon>
        <taxon>Cyanobacteriota</taxon>
        <taxon>Cyanophyceae</taxon>
        <taxon>Gloeobacterales</taxon>
        <taxon>Gloeobacteraceae</taxon>
        <taxon>Gloeobacter</taxon>
        <taxon>Gloeobacter morelensis</taxon>
    </lineage>
</organism>
<dbReference type="PROSITE" id="PS51257">
    <property type="entry name" value="PROKAR_LIPOPROTEIN"/>
    <property type="match status" value="1"/>
</dbReference>
<gene>
    <name evidence="1" type="ORF">ISF26_20830</name>
</gene>
<evidence type="ECO:0000313" key="1">
    <source>
        <dbReference type="EMBL" id="UFP94176.1"/>
    </source>
</evidence>
<protein>
    <recommendedName>
        <fullName evidence="3">Lipoprotein</fullName>
    </recommendedName>
</protein>
<dbReference type="EMBL" id="CP063845">
    <property type="protein sequence ID" value="UFP94176.1"/>
    <property type="molecule type" value="Genomic_DNA"/>
</dbReference>
<dbReference type="Proteomes" id="UP001054846">
    <property type="component" value="Chromosome"/>
</dbReference>
<sequence length="146" mass="15257">MRWAGYGLLCTVLLLAGCGEASKIEIALKDLVVVDCPPGSKGGASISLNDSVNVPTRCYRLRGTAVNPAEKPAKNVDVFGKITDANGTLAITRRRVGSLAEVAAGTSAIALDVYLPETAKPPFKLENMKAAGFPNQVDRRQNAGGS</sequence>